<evidence type="ECO:0000256" key="1">
    <source>
        <dbReference type="ARBA" id="ARBA00004202"/>
    </source>
</evidence>
<evidence type="ECO:0000256" key="3">
    <source>
        <dbReference type="ARBA" id="ARBA00022475"/>
    </source>
</evidence>
<name>A0A8C7LDX2_ONCKI</name>
<comment type="subcellular location">
    <subcellularLocation>
        <location evidence="1 6">Cell membrane</location>
        <topology evidence="1 6">Peripheral membrane protein</topology>
    </subcellularLocation>
    <subcellularLocation>
        <location evidence="6">Golgi apparatus membrane</location>
        <topology evidence="6">Peripheral membrane protein</topology>
    </subcellularLocation>
    <subcellularLocation>
        <location evidence="6">Membrane</location>
        <location evidence="6">Caveola</location>
        <topology evidence="6">Peripheral membrane protein</topology>
    </subcellularLocation>
</comment>
<dbReference type="PANTHER" id="PTHR10844:SF3">
    <property type="entry name" value="CAVEOLIN-2"/>
    <property type="match status" value="1"/>
</dbReference>
<keyword evidence="5 6" id="KW-0472">Membrane</keyword>
<evidence type="ECO:0000256" key="7">
    <source>
        <dbReference type="SAM" id="Phobius"/>
    </source>
</evidence>
<dbReference type="GO" id="GO:0048471">
    <property type="term" value="C:perinuclear region of cytoplasm"/>
    <property type="evidence" value="ECO:0007669"/>
    <property type="project" value="TreeGrafter"/>
</dbReference>
<sequence>MTFACCVYYPTLRCFPRGAWVRFRCARHGHSSKCKERSQLLTNDSSTPLTASQDLQVKMGLEKVNYETSIIMDEDEFNRSIEPILSKNDKVYAAIPDRDPNDINAHLKVGFDDVIAEPSSSHSFDKVWIGSHAVFELLKYGFYLILTTILAVPMAFILGIVFGVFSCVHIWVLMPVVRSCLMALPSVQVVWSSLTDMLVTPLFHSMGRCLSSVHIKTTDN</sequence>
<comment type="function">
    <text evidence="6">May act as a scaffolding protein within caveolar membranes. Interacts directly with G-protein alpha subunits and can functionally regulate their activity.</text>
</comment>
<evidence type="ECO:0000313" key="8">
    <source>
        <dbReference type="Ensembl" id="ENSOKIP00005114984.1"/>
    </source>
</evidence>
<comment type="similarity">
    <text evidence="2 6">Belongs to the caveolin family.</text>
</comment>
<dbReference type="Pfam" id="PF01146">
    <property type="entry name" value="Caveolin"/>
    <property type="match status" value="1"/>
</dbReference>
<dbReference type="GeneTree" id="ENSGT00950000183006"/>
<protein>
    <recommendedName>
        <fullName evidence="6">Caveolin</fullName>
    </recommendedName>
</protein>
<dbReference type="Proteomes" id="UP000694557">
    <property type="component" value="Unassembled WGS sequence"/>
</dbReference>
<evidence type="ECO:0000313" key="9">
    <source>
        <dbReference type="Proteomes" id="UP000694557"/>
    </source>
</evidence>
<feature type="transmembrane region" description="Helical" evidence="7">
    <location>
        <begin position="140"/>
        <end position="173"/>
    </location>
</feature>
<reference evidence="8" key="1">
    <citation type="submission" date="2025-08" db="UniProtKB">
        <authorList>
            <consortium name="Ensembl"/>
        </authorList>
    </citation>
    <scope>IDENTIFICATION</scope>
</reference>
<dbReference type="GO" id="GO:0070836">
    <property type="term" value="P:caveola assembly"/>
    <property type="evidence" value="ECO:0007669"/>
    <property type="project" value="InterPro"/>
</dbReference>
<dbReference type="GO" id="GO:0042383">
    <property type="term" value="C:sarcolemma"/>
    <property type="evidence" value="ECO:0007669"/>
    <property type="project" value="TreeGrafter"/>
</dbReference>
<keyword evidence="4 6" id="KW-0333">Golgi apparatus</keyword>
<dbReference type="PANTHER" id="PTHR10844">
    <property type="entry name" value="CAVEOLIN"/>
    <property type="match status" value="1"/>
</dbReference>
<keyword evidence="7" id="KW-1133">Transmembrane helix</keyword>
<dbReference type="GO" id="GO:0031410">
    <property type="term" value="C:cytoplasmic vesicle"/>
    <property type="evidence" value="ECO:0007669"/>
    <property type="project" value="TreeGrafter"/>
</dbReference>
<dbReference type="GO" id="GO:0051480">
    <property type="term" value="P:regulation of cytosolic calcium ion concentration"/>
    <property type="evidence" value="ECO:0007669"/>
    <property type="project" value="TreeGrafter"/>
</dbReference>
<keyword evidence="9" id="KW-1185">Reference proteome</keyword>
<evidence type="ECO:0000256" key="4">
    <source>
        <dbReference type="ARBA" id="ARBA00023034"/>
    </source>
</evidence>
<dbReference type="GO" id="GO:0001937">
    <property type="term" value="P:negative regulation of endothelial cell proliferation"/>
    <property type="evidence" value="ECO:0007669"/>
    <property type="project" value="TreeGrafter"/>
</dbReference>
<keyword evidence="3 6" id="KW-1003">Cell membrane</keyword>
<dbReference type="AlphaFoldDB" id="A0A8C7LDX2"/>
<dbReference type="GO" id="GO:0000139">
    <property type="term" value="C:Golgi membrane"/>
    <property type="evidence" value="ECO:0007669"/>
    <property type="project" value="UniProtKB-SubCell"/>
</dbReference>
<proteinExistence type="inferred from homology"/>
<dbReference type="CTD" id="858"/>
<dbReference type="Ensembl" id="ENSOKIT00005123019.1">
    <property type="protein sequence ID" value="ENSOKIP00005114984.1"/>
    <property type="gene ID" value="ENSOKIG00005049896.1"/>
</dbReference>
<dbReference type="GO" id="GO:0060090">
    <property type="term" value="F:molecular adaptor activity"/>
    <property type="evidence" value="ECO:0007669"/>
    <property type="project" value="TreeGrafter"/>
</dbReference>
<evidence type="ECO:0000256" key="5">
    <source>
        <dbReference type="ARBA" id="ARBA00023136"/>
    </source>
</evidence>
<dbReference type="GO" id="GO:0019901">
    <property type="term" value="F:protein kinase binding"/>
    <property type="evidence" value="ECO:0007669"/>
    <property type="project" value="TreeGrafter"/>
</dbReference>
<gene>
    <name evidence="8" type="primary">CAV2</name>
    <name evidence="8" type="synonym">cav2</name>
</gene>
<reference evidence="8" key="2">
    <citation type="submission" date="2025-09" db="UniProtKB">
        <authorList>
            <consortium name="Ensembl"/>
        </authorList>
    </citation>
    <scope>IDENTIFICATION</scope>
</reference>
<dbReference type="InterPro" id="IPR001612">
    <property type="entry name" value="Caveolin"/>
</dbReference>
<dbReference type="GO" id="GO:0030154">
    <property type="term" value="P:cell differentiation"/>
    <property type="evidence" value="ECO:0007669"/>
    <property type="project" value="TreeGrafter"/>
</dbReference>
<accession>A0A8C7LDX2</accession>
<evidence type="ECO:0000256" key="2">
    <source>
        <dbReference type="ARBA" id="ARBA00010988"/>
    </source>
</evidence>
<dbReference type="GO" id="GO:0005901">
    <property type="term" value="C:caveola"/>
    <property type="evidence" value="ECO:0007669"/>
    <property type="project" value="UniProtKB-SubCell"/>
</dbReference>
<organism evidence="8 9">
    <name type="scientific">Oncorhynchus kisutch</name>
    <name type="common">Coho salmon</name>
    <name type="synonym">Salmo kisutch</name>
    <dbReference type="NCBI Taxonomy" id="8019"/>
    <lineage>
        <taxon>Eukaryota</taxon>
        <taxon>Metazoa</taxon>
        <taxon>Chordata</taxon>
        <taxon>Craniata</taxon>
        <taxon>Vertebrata</taxon>
        <taxon>Euteleostomi</taxon>
        <taxon>Actinopterygii</taxon>
        <taxon>Neopterygii</taxon>
        <taxon>Teleostei</taxon>
        <taxon>Protacanthopterygii</taxon>
        <taxon>Salmoniformes</taxon>
        <taxon>Salmonidae</taxon>
        <taxon>Salmoninae</taxon>
        <taxon>Oncorhynchus</taxon>
    </lineage>
</organism>
<dbReference type="KEGG" id="oki:109867831"/>
<keyword evidence="7" id="KW-0812">Transmembrane</keyword>
<dbReference type="GO" id="GO:0005925">
    <property type="term" value="C:focal adhesion"/>
    <property type="evidence" value="ECO:0007669"/>
    <property type="project" value="TreeGrafter"/>
</dbReference>
<dbReference type="GO" id="GO:0008286">
    <property type="term" value="P:insulin receptor signaling pathway"/>
    <property type="evidence" value="ECO:0007669"/>
    <property type="project" value="TreeGrafter"/>
</dbReference>
<evidence type="ECO:0000256" key="6">
    <source>
        <dbReference type="RuleBase" id="RU000680"/>
    </source>
</evidence>